<evidence type="ECO:0000256" key="1">
    <source>
        <dbReference type="SAM" id="MobiDB-lite"/>
    </source>
</evidence>
<evidence type="ECO:0000313" key="3">
    <source>
        <dbReference type="Proteomes" id="UP000241462"/>
    </source>
</evidence>
<name>A0A2T2ZXR3_9PEZI</name>
<accession>A0A2T2ZXR3</accession>
<reference evidence="2 3" key="1">
    <citation type="journal article" date="2018" name="Mycol. Prog.">
        <title>Coniella lustricola, a new species from submerged detritus.</title>
        <authorList>
            <person name="Raudabaugh D.B."/>
            <person name="Iturriaga T."/>
            <person name="Carver A."/>
            <person name="Mondo S."/>
            <person name="Pangilinan J."/>
            <person name="Lipzen A."/>
            <person name="He G."/>
            <person name="Amirebrahimi M."/>
            <person name="Grigoriev I.V."/>
            <person name="Miller A.N."/>
        </authorList>
    </citation>
    <scope>NUCLEOTIDE SEQUENCE [LARGE SCALE GENOMIC DNA]</scope>
    <source>
        <strain evidence="2 3">B22-T-1</strain>
    </source>
</reference>
<feature type="region of interest" description="Disordered" evidence="1">
    <location>
        <begin position="124"/>
        <end position="157"/>
    </location>
</feature>
<organism evidence="2 3">
    <name type="scientific">Coniella lustricola</name>
    <dbReference type="NCBI Taxonomy" id="2025994"/>
    <lineage>
        <taxon>Eukaryota</taxon>
        <taxon>Fungi</taxon>
        <taxon>Dikarya</taxon>
        <taxon>Ascomycota</taxon>
        <taxon>Pezizomycotina</taxon>
        <taxon>Sordariomycetes</taxon>
        <taxon>Sordariomycetidae</taxon>
        <taxon>Diaporthales</taxon>
        <taxon>Schizoparmaceae</taxon>
        <taxon>Coniella</taxon>
    </lineage>
</organism>
<dbReference type="Proteomes" id="UP000241462">
    <property type="component" value="Unassembled WGS sequence"/>
</dbReference>
<feature type="compositionally biased region" description="Low complexity" evidence="1">
    <location>
        <begin position="144"/>
        <end position="157"/>
    </location>
</feature>
<protein>
    <submittedName>
        <fullName evidence="2">Uncharacterized protein</fullName>
    </submittedName>
</protein>
<keyword evidence="3" id="KW-1185">Reference proteome</keyword>
<gene>
    <name evidence="2" type="ORF">BD289DRAFT_105920</name>
</gene>
<dbReference type="AlphaFoldDB" id="A0A2T2ZXR3"/>
<dbReference type="InParanoid" id="A0A2T2ZXR3"/>
<sequence>MDVHRLSRYLGTWVHGHNQCLHVFPCARPLPAALSRSATLVLAQHVRGSFPPCWMLTACSRPLRLATQLDSRGQPALSSPLACGIVDGFLPPRQHCSSGSTGQHNAGPAIGSLVAADMQAGWSNCAPQNPEGTAPPTPRSPLKPAALSPPQWPAPAAQQRVCFRPCARQSRC</sequence>
<evidence type="ECO:0000313" key="2">
    <source>
        <dbReference type="EMBL" id="PSR79131.1"/>
    </source>
</evidence>
<dbReference type="EMBL" id="KZ678578">
    <property type="protein sequence ID" value="PSR79131.1"/>
    <property type="molecule type" value="Genomic_DNA"/>
</dbReference>
<proteinExistence type="predicted"/>